<evidence type="ECO:0000256" key="1">
    <source>
        <dbReference type="ARBA" id="ARBA00023002"/>
    </source>
</evidence>
<reference evidence="4 5" key="1">
    <citation type="submission" date="2018-05" db="EMBL/GenBank/DDBJ databases">
        <title>Genome sequencing and assembly of the regulated plant pathogen Lachnellula willkommii and related sister species for the development of diagnostic species identification markers.</title>
        <authorList>
            <person name="Giroux E."/>
            <person name="Bilodeau G."/>
        </authorList>
    </citation>
    <scope>NUCLEOTIDE SEQUENCE [LARGE SCALE GENOMIC DNA]</scope>
    <source>
        <strain evidence="4 5">CBS 268.59</strain>
    </source>
</reference>
<dbReference type="GO" id="GO:0016616">
    <property type="term" value="F:oxidoreductase activity, acting on the CH-OH group of donors, NAD or NADP as acceptor"/>
    <property type="evidence" value="ECO:0007669"/>
    <property type="project" value="TreeGrafter"/>
</dbReference>
<dbReference type="PANTHER" id="PTHR10366">
    <property type="entry name" value="NAD DEPENDENT EPIMERASE/DEHYDRATASE"/>
    <property type="match status" value="1"/>
</dbReference>
<gene>
    <name evidence="4" type="primary">FUM13_0</name>
    <name evidence="4" type="ORF">LSUE1_G006217</name>
</gene>
<feature type="domain" description="NAD-dependent epimerase/dehydratase" evidence="3">
    <location>
        <begin position="6"/>
        <end position="258"/>
    </location>
</feature>
<comment type="similarity">
    <text evidence="2">Belongs to the NAD(P)-dependent epimerase/dehydratase family. Dihydroflavonol-4-reductase subfamily.</text>
</comment>
<proteinExistence type="inferred from homology"/>
<dbReference type="PANTHER" id="PTHR10366:SF564">
    <property type="entry name" value="STEROL-4-ALPHA-CARBOXYLATE 3-DEHYDROGENASE, DECARBOXYLATING"/>
    <property type="match status" value="1"/>
</dbReference>
<dbReference type="EMBL" id="QGMK01000521">
    <property type="protein sequence ID" value="TVY81226.1"/>
    <property type="molecule type" value="Genomic_DNA"/>
</dbReference>
<dbReference type="OrthoDB" id="2735536at2759"/>
<dbReference type="InterPro" id="IPR001509">
    <property type="entry name" value="Epimerase_deHydtase"/>
</dbReference>
<dbReference type="Proteomes" id="UP000469558">
    <property type="component" value="Unassembled WGS sequence"/>
</dbReference>
<dbReference type="Pfam" id="PF01370">
    <property type="entry name" value="Epimerase"/>
    <property type="match status" value="1"/>
</dbReference>
<evidence type="ECO:0000313" key="4">
    <source>
        <dbReference type="EMBL" id="TVY81226.1"/>
    </source>
</evidence>
<keyword evidence="5" id="KW-1185">Reference proteome</keyword>
<dbReference type="InterPro" id="IPR050425">
    <property type="entry name" value="NAD(P)_dehydrat-like"/>
</dbReference>
<evidence type="ECO:0000313" key="5">
    <source>
        <dbReference type="Proteomes" id="UP000469558"/>
    </source>
</evidence>
<dbReference type="SUPFAM" id="SSF51735">
    <property type="entry name" value="NAD(P)-binding Rossmann-fold domains"/>
    <property type="match status" value="1"/>
</dbReference>
<dbReference type="Gene3D" id="3.40.50.720">
    <property type="entry name" value="NAD(P)-binding Rossmann-like Domain"/>
    <property type="match status" value="1"/>
</dbReference>
<keyword evidence="1" id="KW-0560">Oxidoreductase</keyword>
<evidence type="ECO:0000259" key="3">
    <source>
        <dbReference type="Pfam" id="PF01370"/>
    </source>
</evidence>
<name>A0A8T9C764_9HELO</name>
<sequence>MSNKLVFITGGSGHVGFRTLVTALEAGYDVRAAVRSEFKKDLILSAPSIKALNPKDRLSFVIIPDLSAPGAYDAVLQGATYIIHIASPIVLKGDYDPSEYQSALIGPAVEGTTSILKAAAETDGIKRVVITSSIVAQIDPKYFFEVDRPENEVLDHTSRTSLSAGPYPTDFHAYNASKIAALAATETFVKTHDLSFDVTNIHPSFVTGKNELVTDVSDFTLGTNVTIMGSILGNKSDSPLVGASVHVNDVAYMHVKALSPEIPAGSYVGNSEGEKGTVWQDATRFAAKHFPQAVQAKVVPNDGTQPTRRLRIDVTREERVMGFVFMSFEEQVKSVVEHYLELKGGS</sequence>
<evidence type="ECO:0000256" key="2">
    <source>
        <dbReference type="ARBA" id="ARBA00023445"/>
    </source>
</evidence>
<accession>A0A8T9C764</accession>
<dbReference type="AlphaFoldDB" id="A0A8T9C764"/>
<protein>
    <submittedName>
        <fullName evidence="4">NAD-dependent epimerase/dehydratase</fullName>
    </submittedName>
</protein>
<comment type="caution">
    <text evidence="4">The sequence shown here is derived from an EMBL/GenBank/DDBJ whole genome shotgun (WGS) entry which is preliminary data.</text>
</comment>
<organism evidence="4 5">
    <name type="scientific">Lachnellula suecica</name>
    <dbReference type="NCBI Taxonomy" id="602035"/>
    <lineage>
        <taxon>Eukaryota</taxon>
        <taxon>Fungi</taxon>
        <taxon>Dikarya</taxon>
        <taxon>Ascomycota</taxon>
        <taxon>Pezizomycotina</taxon>
        <taxon>Leotiomycetes</taxon>
        <taxon>Helotiales</taxon>
        <taxon>Lachnaceae</taxon>
        <taxon>Lachnellula</taxon>
    </lineage>
</organism>
<dbReference type="InterPro" id="IPR036291">
    <property type="entry name" value="NAD(P)-bd_dom_sf"/>
</dbReference>